<evidence type="ECO:0000313" key="3">
    <source>
        <dbReference type="EMBL" id="MDT3766483.1"/>
    </source>
</evidence>
<feature type="region of interest" description="Disordered" evidence="1">
    <location>
        <begin position="50"/>
        <end position="135"/>
    </location>
</feature>
<evidence type="ECO:0000259" key="2">
    <source>
        <dbReference type="Pfam" id="PF00117"/>
    </source>
</evidence>
<dbReference type="GO" id="GO:0016787">
    <property type="term" value="F:hydrolase activity"/>
    <property type="evidence" value="ECO:0007669"/>
    <property type="project" value="UniProtKB-KW"/>
</dbReference>
<dbReference type="PANTHER" id="PTHR42695">
    <property type="entry name" value="GLUTAMINE AMIDOTRANSFERASE YLR126C-RELATED"/>
    <property type="match status" value="1"/>
</dbReference>
<gene>
    <name evidence="3" type="ORF">QS713_00100</name>
</gene>
<dbReference type="SUPFAM" id="SSF52317">
    <property type="entry name" value="Class I glutamine amidotransferase-like"/>
    <property type="match status" value="1"/>
</dbReference>
<dbReference type="PANTHER" id="PTHR42695:SF5">
    <property type="entry name" value="GLUTAMINE AMIDOTRANSFERASE YLR126C-RELATED"/>
    <property type="match status" value="1"/>
</dbReference>
<protein>
    <submittedName>
        <fullName evidence="3">Gamma-glutamyl-gamma-aminobutyrate hydrolase family protein</fullName>
    </submittedName>
</protein>
<feature type="compositionally biased region" description="Polar residues" evidence="1">
    <location>
        <begin position="60"/>
        <end position="83"/>
    </location>
</feature>
<dbReference type="Proteomes" id="UP001247542">
    <property type="component" value="Unassembled WGS sequence"/>
</dbReference>
<feature type="domain" description="Glutamine amidotransferase" evidence="2">
    <location>
        <begin position="148"/>
        <end position="296"/>
    </location>
</feature>
<comment type="caution">
    <text evidence="3">The sequence shown here is derived from an EMBL/GenBank/DDBJ whole genome shotgun (WGS) entry which is preliminary data.</text>
</comment>
<proteinExistence type="predicted"/>
<dbReference type="Gene3D" id="3.40.50.880">
    <property type="match status" value="1"/>
</dbReference>
<reference evidence="3 4" key="1">
    <citation type="submission" date="2023-06" db="EMBL/GenBank/DDBJ databases">
        <title>Draft genome sequence of Gleimia hominis type strain CCUG 57540T.</title>
        <authorList>
            <person name="Salva-Serra F."/>
            <person name="Cardew S."/>
            <person name="Jensie Markopoulos S."/>
            <person name="Ohlen M."/>
            <person name="Inganas E."/>
            <person name="Svensson-Stadler L."/>
            <person name="Moore E.R.B."/>
        </authorList>
    </citation>
    <scope>NUCLEOTIDE SEQUENCE [LARGE SCALE GENOMIC DNA]</scope>
    <source>
        <strain evidence="3 4">CCUG 57540</strain>
    </source>
</reference>
<dbReference type="EMBL" id="JASXSX010000001">
    <property type="protein sequence ID" value="MDT3766483.1"/>
    <property type="molecule type" value="Genomic_DNA"/>
</dbReference>
<dbReference type="InterPro" id="IPR029062">
    <property type="entry name" value="Class_I_gatase-like"/>
</dbReference>
<dbReference type="Pfam" id="PF00117">
    <property type="entry name" value="GATase"/>
    <property type="match status" value="1"/>
</dbReference>
<feature type="compositionally biased region" description="Basic and acidic residues" evidence="1">
    <location>
        <begin position="111"/>
        <end position="123"/>
    </location>
</feature>
<organism evidence="3 4">
    <name type="scientific">Gleimia hominis</name>
    <dbReference type="NCBI Taxonomy" id="595468"/>
    <lineage>
        <taxon>Bacteria</taxon>
        <taxon>Bacillati</taxon>
        <taxon>Actinomycetota</taxon>
        <taxon>Actinomycetes</taxon>
        <taxon>Actinomycetales</taxon>
        <taxon>Actinomycetaceae</taxon>
        <taxon>Gleimia</taxon>
    </lineage>
</organism>
<dbReference type="RefSeq" id="WP_313271428.1">
    <property type="nucleotide sequence ID" value="NZ_JASXSX010000001.1"/>
</dbReference>
<dbReference type="InterPro" id="IPR017926">
    <property type="entry name" value="GATASE"/>
</dbReference>
<dbReference type="InterPro" id="IPR044992">
    <property type="entry name" value="ChyE-like"/>
</dbReference>
<dbReference type="CDD" id="cd01741">
    <property type="entry name" value="GATase1_1"/>
    <property type="match status" value="1"/>
</dbReference>
<evidence type="ECO:0000313" key="4">
    <source>
        <dbReference type="Proteomes" id="UP001247542"/>
    </source>
</evidence>
<name>A0ABU3I7X2_9ACTO</name>
<accession>A0ABU3I7X2</accession>
<evidence type="ECO:0000256" key="1">
    <source>
        <dbReference type="SAM" id="MobiDB-lite"/>
    </source>
</evidence>
<keyword evidence="3" id="KW-0378">Hydrolase</keyword>
<dbReference type="PROSITE" id="PS51273">
    <property type="entry name" value="GATASE_TYPE_1"/>
    <property type="match status" value="1"/>
</dbReference>
<sequence>MTLRSQKPGSHKPFLLVVCRQPGTIADDELNMVAKWGGLEVGTTLQTLNVLPGEEPPETNVETDATQGNDDGGQSETRATQGNDDGRQSETRAAQGNDDGGQGETRAPQIDPKDTETEAKTGEDGAQSTAGNGRFQWAGAGECPVDLHDFAGVIISGSPYSYGTQPGSDDEFKTPAHLQMERHVLELCRHLLDADFPTLGICYGMQSLAIAGGAALCAGFPEDLQAPWVRLTPEGMRDGLTRSLPQRFEAYVGHSESLAGVPEGSVVLATGDFCPLQIVRWGHNVYGTQFHPEITTAGMRIRIDTYGDTYYPADEKARVQARCDRADVRAANHLISEFTRRYR</sequence>
<keyword evidence="4" id="KW-1185">Reference proteome</keyword>